<sequence length="1365" mass="155044">MRVFLEFHTNGIINQNTNATFIALVPKKSQTFKISDFKPISLVTSLYKIIAKVLSGHLRKVLHETIFGSQGAFVEERHILDVVLIVNEVVDKKRRSGEEGVVFKIDFEKAYDHMNWGFLDHVFGRGLPLGGNPKTIGFWDPVVERISRRLDGWKKAFLSLRGRITLIQSSLSHIPSYFLSLFKIPVSIVSEIGKLQRDFLWSRAGEGKKDHLIKWDVVCKPKELGGLGFGKTSLRNIALLRKWLWRFPKERSGLWHKVIASIYGTHPNGWDANMVVRWSHKCPWKAIAQVFQDFSPFVRLVVGNGKRIRFWEDLWSGNQTLCSQFAGLYRVISVKNLTVSNVLSNSFPLSWNFNFRRNLTDTEIDLLQRIMSSLSSVFFSPSLADSRDWSLLSSGPIMGPKEARRAGGLGLANGSLGLKLKGVATREDGPKIGPSSRRWAEEVGCHASSKGPVTSKDQASSKGPIISMGCQKLIELEGKVRVGPVSTAAQASSNDSQEKGYLLEGITSINGNSSETKPFVAWESKDLRKQQTFASYSVTNRALEEEALRYGSGFCSRGERALGASHLIPFHFDMAPEGEFYDRSGDIEEEIRVDKTLWLTVYEGYKEKVNGCRDSGETKRSSDKVKETEGAFGTPEIQVVRNEPEEKWEESSLAKFSHFLGFPTEGLEKEILSFFIKIRKRREKIHSKKLLEKSKFERELKRLECSVNYEGGRDKNSIYVGGYCEKFRLWEIFRLESSECGGGFGRNSNLLGQEVFTGVYGLFSKVERDELWEKFGAIRGRWEDPWAGGSSFTGGEFTWNGGHNNQAGARLDRFLVSPSWLDQFHGVTQSRLPRPISDHFPIILVGGGIRRGPTPFRFENMWLKVEGFKDLIHSWWQGIEVRGSANFRLAANMKEIKQKLKVWNREVFWRLDCNKSSALQRVDFWDWMESERSLTMEKTELKKEAKENYKKCVLLEETHGRQLSREIWLREGDRNTGFFHRMASAHQDTGWKADIGRLQLDQISQQEEENLESLFTENEVHTALMEMNGDKAPGPDGFTMAFDKVKSGAEDLGDFRPISLLGGLYKLLAKVLANRLKKVVGKVVSTSQNAFVMGRQILDASLIANEVIDSWQKRKENGLICKLDIEKAYDSINWSTKGLRQGDPLSPYLFVMGMEVLDAFIRRAMEGGFLSGSASGLRINLTKSEVIPVGEVEEIEELVVELGCRVGSLPSQYLGLPLGFLIELLICGKGWKREMPNIVARRLEKVQRDFLWRGGNLEGKIHLVNWEVVCTDKEKGGLGLRKLVMLNKALIGKWIWRYACDKDNLWKQVITVKYGQEGLGWRPKKANGAVGVRVWKEIWKESDWCWDNMIFRAGKGTKIRFWTDV</sequence>
<feature type="domain" description="Reverse transcriptase" evidence="1">
    <location>
        <begin position="25"/>
        <end position="121"/>
    </location>
</feature>
<gene>
    <name evidence="2" type="primary">VvCHDp000001_918</name>
    <name evidence="2" type="ORF">CK203_032499</name>
</gene>
<dbReference type="EMBL" id="QGNW01000138">
    <property type="protein sequence ID" value="RVW92334.1"/>
    <property type="molecule type" value="Genomic_DNA"/>
</dbReference>
<dbReference type="Proteomes" id="UP000288805">
    <property type="component" value="Unassembled WGS sequence"/>
</dbReference>
<dbReference type="InterPro" id="IPR043502">
    <property type="entry name" value="DNA/RNA_pol_sf"/>
</dbReference>
<organism evidence="2 3">
    <name type="scientific">Vitis vinifera</name>
    <name type="common">Grape</name>
    <dbReference type="NCBI Taxonomy" id="29760"/>
    <lineage>
        <taxon>Eukaryota</taxon>
        <taxon>Viridiplantae</taxon>
        <taxon>Streptophyta</taxon>
        <taxon>Embryophyta</taxon>
        <taxon>Tracheophyta</taxon>
        <taxon>Spermatophyta</taxon>
        <taxon>Magnoliopsida</taxon>
        <taxon>eudicotyledons</taxon>
        <taxon>Gunneridae</taxon>
        <taxon>Pentapetalae</taxon>
        <taxon>rosids</taxon>
        <taxon>Vitales</taxon>
        <taxon>Vitaceae</taxon>
        <taxon>Viteae</taxon>
        <taxon>Vitis</taxon>
    </lineage>
</organism>
<proteinExistence type="predicted"/>
<dbReference type="PANTHER" id="PTHR33116:SF78">
    <property type="entry name" value="OS12G0587133 PROTEIN"/>
    <property type="match status" value="1"/>
</dbReference>
<feature type="domain" description="Reverse transcriptase" evidence="1">
    <location>
        <begin position="1052"/>
        <end position="1135"/>
    </location>
</feature>
<dbReference type="CDD" id="cd01650">
    <property type="entry name" value="RT_nLTR_like"/>
    <property type="match status" value="1"/>
</dbReference>
<dbReference type="SUPFAM" id="SSF56672">
    <property type="entry name" value="DNA/RNA polymerases"/>
    <property type="match status" value="1"/>
</dbReference>
<dbReference type="InterPro" id="IPR036691">
    <property type="entry name" value="Endo/exonu/phosph_ase_sf"/>
</dbReference>
<evidence type="ECO:0000313" key="3">
    <source>
        <dbReference type="Proteomes" id="UP000288805"/>
    </source>
</evidence>
<reference evidence="2 3" key="1">
    <citation type="journal article" date="2018" name="PLoS Genet.">
        <title>Population sequencing reveals clonal diversity and ancestral inbreeding in the grapevine cultivar Chardonnay.</title>
        <authorList>
            <person name="Roach M.J."/>
            <person name="Johnson D.L."/>
            <person name="Bohlmann J."/>
            <person name="van Vuuren H.J."/>
            <person name="Jones S.J."/>
            <person name="Pretorius I.S."/>
            <person name="Schmidt S.A."/>
            <person name="Borneman A.R."/>
        </authorList>
    </citation>
    <scope>NUCLEOTIDE SEQUENCE [LARGE SCALE GENOMIC DNA]</scope>
    <source>
        <strain evidence="3">cv. Chardonnay</strain>
        <tissue evidence="2">Leaf</tissue>
    </source>
</reference>
<protein>
    <submittedName>
        <fullName evidence="2">Putative ribonuclease H protein</fullName>
    </submittedName>
</protein>
<name>A0A438I6I0_VITVI</name>
<dbReference type="Pfam" id="PF00078">
    <property type="entry name" value="RVT_1"/>
    <property type="match status" value="2"/>
</dbReference>
<accession>A0A438I6I0</accession>
<comment type="caution">
    <text evidence="2">The sequence shown here is derived from an EMBL/GenBank/DDBJ whole genome shotgun (WGS) entry which is preliminary data.</text>
</comment>
<dbReference type="Gene3D" id="3.60.10.10">
    <property type="entry name" value="Endonuclease/exonuclease/phosphatase"/>
    <property type="match status" value="1"/>
</dbReference>
<dbReference type="InterPro" id="IPR000477">
    <property type="entry name" value="RT_dom"/>
</dbReference>
<dbReference type="SUPFAM" id="SSF56219">
    <property type="entry name" value="DNase I-like"/>
    <property type="match status" value="1"/>
</dbReference>
<evidence type="ECO:0000259" key="1">
    <source>
        <dbReference type="Pfam" id="PF00078"/>
    </source>
</evidence>
<evidence type="ECO:0000313" key="2">
    <source>
        <dbReference type="EMBL" id="RVW92334.1"/>
    </source>
</evidence>
<dbReference type="PANTHER" id="PTHR33116">
    <property type="entry name" value="REVERSE TRANSCRIPTASE ZINC-BINDING DOMAIN-CONTAINING PROTEIN-RELATED-RELATED"/>
    <property type="match status" value="1"/>
</dbReference>